<evidence type="ECO:0000256" key="1">
    <source>
        <dbReference type="SAM" id="MobiDB-lite"/>
    </source>
</evidence>
<evidence type="ECO:0000313" key="3">
    <source>
        <dbReference type="Proteomes" id="UP000045706"/>
    </source>
</evidence>
<organism evidence="2 3">
    <name type="scientific">Verticillium longisporum</name>
    <name type="common">Verticillium dahliae var. longisporum</name>
    <dbReference type="NCBI Taxonomy" id="100787"/>
    <lineage>
        <taxon>Eukaryota</taxon>
        <taxon>Fungi</taxon>
        <taxon>Dikarya</taxon>
        <taxon>Ascomycota</taxon>
        <taxon>Pezizomycotina</taxon>
        <taxon>Sordariomycetes</taxon>
        <taxon>Hypocreomycetidae</taxon>
        <taxon>Glomerellales</taxon>
        <taxon>Plectosphaerellaceae</taxon>
        <taxon>Verticillium</taxon>
    </lineage>
</organism>
<evidence type="ECO:0000313" key="2">
    <source>
        <dbReference type="EMBL" id="CRK27979.1"/>
    </source>
</evidence>
<reference evidence="3" key="1">
    <citation type="submission" date="2015-05" db="EMBL/GenBank/DDBJ databases">
        <authorList>
            <person name="Fogelqvist Johan"/>
        </authorList>
    </citation>
    <scope>NUCLEOTIDE SEQUENCE [LARGE SCALE GENOMIC DNA]</scope>
</reference>
<dbReference type="EMBL" id="CVQI01020668">
    <property type="protein sequence ID" value="CRK27979.1"/>
    <property type="molecule type" value="Genomic_DNA"/>
</dbReference>
<protein>
    <submittedName>
        <fullName evidence="2">Uncharacterized protein</fullName>
    </submittedName>
</protein>
<accession>A0A0G4M133</accession>
<feature type="compositionally biased region" description="Polar residues" evidence="1">
    <location>
        <begin position="79"/>
        <end position="93"/>
    </location>
</feature>
<dbReference type="Proteomes" id="UP000045706">
    <property type="component" value="Unassembled WGS sequence"/>
</dbReference>
<proteinExistence type="predicted"/>
<name>A0A0G4M133_VERLO</name>
<gene>
    <name evidence="2" type="ORF">BN1723_014060</name>
</gene>
<dbReference type="AlphaFoldDB" id="A0A0G4M133"/>
<feature type="region of interest" description="Disordered" evidence="1">
    <location>
        <begin position="62"/>
        <end position="100"/>
    </location>
</feature>
<sequence length="229" mass="25229">MLVCPQKIVLSGQNHHGSPNDIQPSTGCSRLACTCSLGRGLLRSFPNSPLLAAILSPKLKGTTASRPRRSCRKHRSWSESRNLSEPLANSNPNPRRDEPMARNFKEPMHFRLTEGASLPIDESWCNRAVEVDGEDWKYSHFDLAEERALSTLFHSANEAHRLPPRGIGNVQGCRAFPSAPCWQGCIASAGLGYVFGNITEILCSARIPGELWPDPERKCLAQTTISLAK</sequence>
<feature type="compositionally biased region" description="Basic residues" evidence="1">
    <location>
        <begin position="66"/>
        <end position="75"/>
    </location>
</feature>